<organism evidence="1 2">
    <name type="scientific">Rhipicephalus microplus</name>
    <name type="common">Cattle tick</name>
    <name type="synonym">Boophilus microplus</name>
    <dbReference type="NCBI Taxonomy" id="6941"/>
    <lineage>
        <taxon>Eukaryota</taxon>
        <taxon>Metazoa</taxon>
        <taxon>Ecdysozoa</taxon>
        <taxon>Arthropoda</taxon>
        <taxon>Chelicerata</taxon>
        <taxon>Arachnida</taxon>
        <taxon>Acari</taxon>
        <taxon>Parasitiformes</taxon>
        <taxon>Ixodida</taxon>
        <taxon>Ixodoidea</taxon>
        <taxon>Ixodidae</taxon>
        <taxon>Rhipicephalinae</taxon>
        <taxon>Rhipicephalus</taxon>
        <taxon>Boophilus</taxon>
    </lineage>
</organism>
<dbReference type="Proteomes" id="UP000821866">
    <property type="component" value="Chromosome 1"/>
</dbReference>
<reference evidence="1" key="2">
    <citation type="submission" date="2021-09" db="EMBL/GenBank/DDBJ databases">
        <authorList>
            <person name="Jia N."/>
            <person name="Wang J."/>
            <person name="Shi W."/>
            <person name="Du L."/>
            <person name="Sun Y."/>
            <person name="Zhan W."/>
            <person name="Jiang J."/>
            <person name="Wang Q."/>
            <person name="Zhang B."/>
            <person name="Ji P."/>
            <person name="Sakyi L.B."/>
            <person name="Cui X."/>
            <person name="Yuan T."/>
            <person name="Jiang B."/>
            <person name="Yang W."/>
            <person name="Lam T.T.-Y."/>
            <person name="Chang Q."/>
            <person name="Ding S."/>
            <person name="Wang X."/>
            <person name="Zhu J."/>
            <person name="Ruan X."/>
            <person name="Zhao L."/>
            <person name="Wei J."/>
            <person name="Que T."/>
            <person name="Du C."/>
            <person name="Cheng J."/>
            <person name="Dai P."/>
            <person name="Han X."/>
            <person name="Huang E."/>
            <person name="Gao Y."/>
            <person name="Liu J."/>
            <person name="Shao H."/>
            <person name="Ye R."/>
            <person name="Li L."/>
            <person name="Wei W."/>
            <person name="Wang X."/>
            <person name="Wang C."/>
            <person name="Huo Q."/>
            <person name="Li W."/>
            <person name="Guo W."/>
            <person name="Chen H."/>
            <person name="Chen S."/>
            <person name="Zhou L."/>
            <person name="Zhou L."/>
            <person name="Ni X."/>
            <person name="Tian J."/>
            <person name="Zhou Y."/>
            <person name="Sheng Y."/>
            <person name="Liu T."/>
            <person name="Pan Y."/>
            <person name="Xia L."/>
            <person name="Li J."/>
            <person name="Zhao F."/>
            <person name="Cao W."/>
        </authorList>
    </citation>
    <scope>NUCLEOTIDE SEQUENCE</scope>
    <source>
        <strain evidence="1">Rmic-2018</strain>
        <tissue evidence="1">Larvae</tissue>
    </source>
</reference>
<reference evidence="1" key="1">
    <citation type="journal article" date="2020" name="Cell">
        <title>Large-Scale Comparative Analyses of Tick Genomes Elucidate Their Genetic Diversity and Vector Capacities.</title>
        <authorList>
            <consortium name="Tick Genome and Microbiome Consortium (TIGMIC)"/>
            <person name="Jia N."/>
            <person name="Wang J."/>
            <person name="Shi W."/>
            <person name="Du L."/>
            <person name="Sun Y."/>
            <person name="Zhan W."/>
            <person name="Jiang J.F."/>
            <person name="Wang Q."/>
            <person name="Zhang B."/>
            <person name="Ji P."/>
            <person name="Bell-Sakyi L."/>
            <person name="Cui X.M."/>
            <person name="Yuan T.T."/>
            <person name="Jiang B.G."/>
            <person name="Yang W.F."/>
            <person name="Lam T.T."/>
            <person name="Chang Q.C."/>
            <person name="Ding S.J."/>
            <person name="Wang X.J."/>
            <person name="Zhu J.G."/>
            <person name="Ruan X.D."/>
            <person name="Zhao L."/>
            <person name="Wei J.T."/>
            <person name="Ye R.Z."/>
            <person name="Que T.C."/>
            <person name="Du C.H."/>
            <person name="Zhou Y.H."/>
            <person name="Cheng J.X."/>
            <person name="Dai P.F."/>
            <person name="Guo W.B."/>
            <person name="Han X.H."/>
            <person name="Huang E.J."/>
            <person name="Li L.F."/>
            <person name="Wei W."/>
            <person name="Gao Y.C."/>
            <person name="Liu J.Z."/>
            <person name="Shao H.Z."/>
            <person name="Wang X."/>
            <person name="Wang C.C."/>
            <person name="Yang T.C."/>
            <person name="Huo Q.B."/>
            <person name="Li W."/>
            <person name="Chen H.Y."/>
            <person name="Chen S.E."/>
            <person name="Zhou L.G."/>
            <person name="Ni X.B."/>
            <person name="Tian J.H."/>
            <person name="Sheng Y."/>
            <person name="Liu T."/>
            <person name="Pan Y.S."/>
            <person name="Xia L.Y."/>
            <person name="Li J."/>
            <person name="Zhao F."/>
            <person name="Cao W.C."/>
        </authorList>
    </citation>
    <scope>NUCLEOTIDE SEQUENCE</scope>
    <source>
        <strain evidence="1">Rmic-2018</strain>
    </source>
</reference>
<keyword evidence="2" id="KW-1185">Reference proteome</keyword>
<protein>
    <recommendedName>
        <fullName evidence="3">Salivary secreted protein</fullName>
    </recommendedName>
</protein>
<dbReference type="AlphaFoldDB" id="A0A9J6EWK5"/>
<evidence type="ECO:0000313" key="1">
    <source>
        <dbReference type="EMBL" id="KAH8038754.1"/>
    </source>
</evidence>
<name>A0A9J6EWK5_RHIMP</name>
<sequence>MLGRGTFQEVFCSIRLQSCLVFDGARLAQHLERIARVREDSGSHPNSSLAVRSCFRPFEEDTLKETRTKTSASTVQDSNNYMDLVLEQHMPHLVMGNHDLYPGARIPDFSFKILKTRITNRDLKANITDGFIHGFDNGVHRLGNCEQPILLNGNTTVNCVLNMTGIGATLTATTKGDSLVGTIKTIWVNVTLKKETVLRVAVTAQHPKPASLMTFFMERLKLKTKYDEYLSLNDDREDQFEELIEEKVRDVLISAIYNQYKAVFEVAVHMATPAFPRA</sequence>
<proteinExistence type="predicted"/>
<evidence type="ECO:0000313" key="2">
    <source>
        <dbReference type="Proteomes" id="UP000821866"/>
    </source>
</evidence>
<evidence type="ECO:0008006" key="3">
    <source>
        <dbReference type="Google" id="ProtNLM"/>
    </source>
</evidence>
<accession>A0A9J6EWK5</accession>
<dbReference type="VEuPathDB" id="VectorBase:LOC119159677"/>
<dbReference type="EMBL" id="JABSTU010000001">
    <property type="protein sequence ID" value="KAH8038754.1"/>
    <property type="molecule type" value="Genomic_DNA"/>
</dbReference>
<comment type="caution">
    <text evidence="1">The sequence shown here is derived from an EMBL/GenBank/DDBJ whole genome shotgun (WGS) entry which is preliminary data.</text>
</comment>
<gene>
    <name evidence="1" type="ORF">HPB51_002898</name>
</gene>